<keyword evidence="2" id="KW-1185">Reference proteome</keyword>
<gene>
    <name evidence="1" type="ORF">MACH08_19530</name>
</gene>
<dbReference type="RefSeq" id="WP_317958051.1">
    <property type="nucleotide sequence ID" value="NZ_BSKO01000001.1"/>
</dbReference>
<proteinExistence type="predicted"/>
<comment type="caution">
    <text evidence="1">The sequence shown here is derived from an EMBL/GenBank/DDBJ whole genome shotgun (WGS) entry which is preliminary data.</text>
</comment>
<dbReference type="Proteomes" id="UP001275436">
    <property type="component" value="Unassembled WGS sequence"/>
</dbReference>
<sequence length="47" mass="5568">MELKMEIAMKDGTIKHENVKVKNHIEAHKKMHKKYKGQYNTTLIISE</sequence>
<organism evidence="1 2">
    <name type="scientific">Oceanobacillus kimchii</name>
    <dbReference type="NCBI Taxonomy" id="746691"/>
    <lineage>
        <taxon>Bacteria</taxon>
        <taxon>Bacillati</taxon>
        <taxon>Bacillota</taxon>
        <taxon>Bacilli</taxon>
        <taxon>Bacillales</taxon>
        <taxon>Bacillaceae</taxon>
        <taxon>Oceanobacillus</taxon>
    </lineage>
</organism>
<dbReference type="EMBL" id="BSKO01000001">
    <property type="protein sequence ID" value="GLO66169.1"/>
    <property type="molecule type" value="Genomic_DNA"/>
</dbReference>
<protein>
    <submittedName>
        <fullName evidence="1">Uncharacterized protein</fullName>
    </submittedName>
</protein>
<name>A0ABQ5TKR0_9BACI</name>
<reference evidence="1 2" key="1">
    <citation type="submission" date="2023-02" db="EMBL/GenBank/DDBJ databases">
        <title>Oceanobacillus kimchii IFOP_LL358 isolated form Alexandrium catenella lab strain.</title>
        <authorList>
            <person name="Gajardo G."/>
            <person name="Ueki S."/>
            <person name="Maruyama F."/>
        </authorList>
    </citation>
    <scope>NUCLEOTIDE SEQUENCE [LARGE SCALE GENOMIC DNA]</scope>
    <source>
        <strain evidence="1 2">IFOP_LL358</strain>
    </source>
</reference>
<evidence type="ECO:0000313" key="2">
    <source>
        <dbReference type="Proteomes" id="UP001275436"/>
    </source>
</evidence>
<evidence type="ECO:0000313" key="1">
    <source>
        <dbReference type="EMBL" id="GLO66169.1"/>
    </source>
</evidence>
<accession>A0ABQ5TKR0</accession>